<dbReference type="Proteomes" id="UP001321580">
    <property type="component" value="Unassembled WGS sequence"/>
</dbReference>
<name>A0ABT6XB18_9GAMM</name>
<protein>
    <recommendedName>
        <fullName evidence="3">Sulfotransferase family protein</fullName>
    </recommendedName>
</protein>
<dbReference type="SUPFAM" id="SSF52540">
    <property type="entry name" value="P-loop containing nucleoside triphosphate hydrolases"/>
    <property type="match status" value="1"/>
</dbReference>
<accession>A0ABT6XB18</accession>
<gene>
    <name evidence="1" type="ORF">QLQ15_00235</name>
</gene>
<keyword evidence="2" id="KW-1185">Reference proteome</keyword>
<evidence type="ECO:0008006" key="3">
    <source>
        <dbReference type="Google" id="ProtNLM"/>
    </source>
</evidence>
<dbReference type="InterPro" id="IPR027417">
    <property type="entry name" value="P-loop_NTPase"/>
</dbReference>
<sequence length="337" mass="37338">MAEPDLADPRWFPADYDAGSGRFRFVHVELSDLGDAPFLDRRLAIDWAHGFDVAVRDLPDHVDAHASFLFHTAFCGSTLLARALHAPPRAVSLKEPLALHALAMARLKARTAQELGEVAAALPRYLALVSRPWAEGGRVLIKPANQANGLLDSILSAQPRARAVLLYSSLRSFMVSCFKKLPDSEQRIRWMAQALLRDTQLSRRLGIEPGGAFNLVESCALAWYAQMERYALALDADTDDRLRTLDFDEVLAAPSDRVRDCAGWLQLADEGLDERVPRVFSRHSKGSSAAYDSEERDRENARVLDAFGETIDRAVDWAEGSIGPAALMPRWKPLHSG</sequence>
<dbReference type="EMBL" id="JASGBI010000001">
    <property type="protein sequence ID" value="MDI9237339.1"/>
    <property type="molecule type" value="Genomic_DNA"/>
</dbReference>
<organism evidence="1 2">
    <name type="scientific">Lysobacter stagni</name>
    <dbReference type="NCBI Taxonomy" id="3045172"/>
    <lineage>
        <taxon>Bacteria</taxon>
        <taxon>Pseudomonadati</taxon>
        <taxon>Pseudomonadota</taxon>
        <taxon>Gammaproteobacteria</taxon>
        <taxon>Lysobacterales</taxon>
        <taxon>Lysobacteraceae</taxon>
        <taxon>Lysobacter</taxon>
    </lineage>
</organism>
<evidence type="ECO:0000313" key="1">
    <source>
        <dbReference type="EMBL" id="MDI9237339.1"/>
    </source>
</evidence>
<dbReference type="RefSeq" id="WP_283210865.1">
    <property type="nucleotide sequence ID" value="NZ_JASGBI010000001.1"/>
</dbReference>
<dbReference type="Gene3D" id="3.40.50.300">
    <property type="entry name" value="P-loop containing nucleotide triphosphate hydrolases"/>
    <property type="match status" value="1"/>
</dbReference>
<comment type="caution">
    <text evidence="1">The sequence shown here is derived from an EMBL/GenBank/DDBJ whole genome shotgun (WGS) entry which is preliminary data.</text>
</comment>
<evidence type="ECO:0000313" key="2">
    <source>
        <dbReference type="Proteomes" id="UP001321580"/>
    </source>
</evidence>
<reference evidence="1 2" key="1">
    <citation type="submission" date="2023-05" db="EMBL/GenBank/DDBJ databases">
        <title>Lysobacter sp. strain LF1 Genome sequencing and assembly.</title>
        <authorList>
            <person name="Jung Y."/>
        </authorList>
    </citation>
    <scope>NUCLEOTIDE SEQUENCE [LARGE SCALE GENOMIC DNA]</scope>
    <source>
        <strain evidence="1 2">LF1</strain>
    </source>
</reference>
<proteinExistence type="predicted"/>